<accession>A0A5Q0LNA9</accession>
<proteinExistence type="predicted"/>
<evidence type="ECO:0000259" key="3">
    <source>
        <dbReference type="Pfam" id="PF12728"/>
    </source>
</evidence>
<keyword evidence="1" id="KW-0175">Coiled coil</keyword>
<evidence type="ECO:0000313" key="5">
    <source>
        <dbReference type="Proteomes" id="UP000326179"/>
    </source>
</evidence>
<keyword evidence="5" id="KW-1185">Reference proteome</keyword>
<dbReference type="InterPro" id="IPR041657">
    <property type="entry name" value="HTH_17"/>
</dbReference>
<feature type="region of interest" description="Disordered" evidence="2">
    <location>
        <begin position="1"/>
        <end position="52"/>
    </location>
</feature>
<feature type="domain" description="Helix-turn-helix" evidence="3">
    <location>
        <begin position="70"/>
        <end position="103"/>
    </location>
</feature>
<dbReference type="Proteomes" id="UP000326179">
    <property type="component" value="Chromosome"/>
</dbReference>
<feature type="coiled-coil region" evidence="1">
    <location>
        <begin position="95"/>
        <end position="122"/>
    </location>
</feature>
<evidence type="ECO:0000256" key="1">
    <source>
        <dbReference type="SAM" id="Coils"/>
    </source>
</evidence>
<name>A0A5Q0LNA9_9ACTN</name>
<dbReference type="SUPFAM" id="SSF46689">
    <property type="entry name" value="Homeodomain-like"/>
    <property type="match status" value="1"/>
</dbReference>
<dbReference type="Pfam" id="PF12728">
    <property type="entry name" value="HTH_17"/>
    <property type="match status" value="1"/>
</dbReference>
<feature type="compositionally biased region" description="Low complexity" evidence="2">
    <location>
        <begin position="16"/>
        <end position="25"/>
    </location>
</feature>
<dbReference type="Gene3D" id="1.10.10.60">
    <property type="entry name" value="Homeodomain-like"/>
    <property type="match status" value="1"/>
</dbReference>
<dbReference type="KEGG" id="sfy:GFH48_05995"/>
<sequence length="130" mass="14055">MATSASPSRTPGAANSRRSPGLLSGRRSRRPGSRDDIVRPGGPETVNSPHPATLRTRALELLSEGHAAGEVARQLGVPPTTVYRWRRSGTIPSGLARARTRIQELEEEVLLCRRTIDALSEVMPPKGVTR</sequence>
<organism evidence="4 5">
    <name type="scientific">Streptomyces fagopyri</name>
    <dbReference type="NCBI Taxonomy" id="2662397"/>
    <lineage>
        <taxon>Bacteria</taxon>
        <taxon>Bacillati</taxon>
        <taxon>Actinomycetota</taxon>
        <taxon>Actinomycetes</taxon>
        <taxon>Kitasatosporales</taxon>
        <taxon>Streptomycetaceae</taxon>
        <taxon>Streptomyces</taxon>
    </lineage>
</organism>
<dbReference type="AlphaFoldDB" id="A0A5Q0LNA9"/>
<dbReference type="InterPro" id="IPR009057">
    <property type="entry name" value="Homeodomain-like_sf"/>
</dbReference>
<gene>
    <name evidence="4" type="ORF">GFH48_05995</name>
</gene>
<evidence type="ECO:0000313" key="4">
    <source>
        <dbReference type="EMBL" id="QFZ78568.1"/>
    </source>
</evidence>
<evidence type="ECO:0000256" key="2">
    <source>
        <dbReference type="SAM" id="MobiDB-lite"/>
    </source>
</evidence>
<dbReference type="EMBL" id="CP045643">
    <property type="protein sequence ID" value="QFZ78568.1"/>
    <property type="molecule type" value="Genomic_DNA"/>
</dbReference>
<reference evidence="4 5" key="1">
    <citation type="submission" date="2019-10" db="EMBL/GenBank/DDBJ databases">
        <title>A novel species.</title>
        <authorList>
            <person name="Gao J."/>
        </authorList>
    </citation>
    <scope>NUCLEOTIDE SEQUENCE [LARGE SCALE GENOMIC DNA]</scope>
    <source>
        <strain evidence="4 5">QMT-28</strain>
    </source>
</reference>
<protein>
    <submittedName>
        <fullName evidence="4">Helix-turn-helix domain-containing protein</fullName>
    </submittedName>
</protein>